<gene>
    <name evidence="2" type="ORF">NLK58_08850</name>
</gene>
<sequence length="52" mass="5602">MESSAMSIPAAVYGVLMFLIGVILAMYGWSIILKASITSPSARRRVLGVPYL</sequence>
<dbReference type="Proteomes" id="UP001475781">
    <property type="component" value="Chromosome"/>
</dbReference>
<keyword evidence="1" id="KW-1133">Transmembrane helix</keyword>
<evidence type="ECO:0000313" key="3">
    <source>
        <dbReference type="Proteomes" id="UP001475781"/>
    </source>
</evidence>
<keyword evidence="3" id="KW-1185">Reference proteome</keyword>
<reference evidence="2 3" key="1">
    <citation type="submission" date="2022-07" db="EMBL/GenBank/DDBJ databases">
        <title>A copper resistant bacterium isolated from sediment samples of deep sea hydrothermal areas.</title>
        <authorList>
            <person name="Zeng X."/>
        </authorList>
    </citation>
    <scope>NUCLEOTIDE SEQUENCE [LARGE SCALE GENOMIC DNA]</scope>
    <source>
        <strain evidence="3">CuT 6</strain>
    </source>
</reference>
<feature type="transmembrane region" description="Helical" evidence="1">
    <location>
        <begin position="12"/>
        <end position="35"/>
    </location>
</feature>
<evidence type="ECO:0000313" key="2">
    <source>
        <dbReference type="EMBL" id="WZF90276.1"/>
    </source>
</evidence>
<dbReference type="EMBL" id="CP101118">
    <property type="protein sequence ID" value="WZF90276.1"/>
    <property type="molecule type" value="Genomic_DNA"/>
</dbReference>
<organism evidence="2 3">
    <name type="scientific">Marinobacter metalliresistant</name>
    <dbReference type="NCBI Taxonomy" id="2961995"/>
    <lineage>
        <taxon>Bacteria</taxon>
        <taxon>Pseudomonadati</taxon>
        <taxon>Pseudomonadota</taxon>
        <taxon>Gammaproteobacteria</taxon>
        <taxon>Pseudomonadales</taxon>
        <taxon>Marinobacteraceae</taxon>
        <taxon>Marinobacter</taxon>
    </lineage>
</organism>
<keyword evidence="1" id="KW-0812">Transmembrane</keyword>
<name>A0ABZ2W762_9GAMM</name>
<evidence type="ECO:0000256" key="1">
    <source>
        <dbReference type="SAM" id="Phobius"/>
    </source>
</evidence>
<protein>
    <submittedName>
        <fullName evidence="2">Uncharacterized protein</fullName>
    </submittedName>
</protein>
<accession>A0ABZ2W762</accession>
<proteinExistence type="predicted"/>
<keyword evidence="1" id="KW-0472">Membrane</keyword>
<dbReference type="RefSeq" id="WP_341582552.1">
    <property type="nucleotide sequence ID" value="NZ_CP101118.1"/>
</dbReference>